<dbReference type="VEuPathDB" id="AmoebaDB:DDB_G0284673"/>
<evidence type="ECO:0000313" key="1">
    <source>
        <dbReference type="EMBL" id="EAL65106.1"/>
    </source>
</evidence>
<dbReference type="GeneID" id="8624719"/>
<dbReference type="Proteomes" id="UP000002195">
    <property type="component" value="Unassembled WGS sequence"/>
</dbReference>
<proteinExistence type="predicted"/>
<dbReference type="EMBL" id="AAFI02000070">
    <property type="protein sequence ID" value="EAL65106.1"/>
    <property type="molecule type" value="Genomic_DNA"/>
</dbReference>
<evidence type="ECO:0000313" key="2">
    <source>
        <dbReference type="Proteomes" id="UP000002195"/>
    </source>
</evidence>
<dbReference type="PaxDb" id="44689-DDB0186134"/>
<dbReference type="HOGENOM" id="CLU_2965689_0_0_1"/>
<protein>
    <submittedName>
        <fullName evidence="1">Uncharacterized protein</fullName>
    </submittedName>
</protein>
<name>Q54PA7_DICDI</name>
<dbReference type="KEGG" id="ddi:DDB_G0284673"/>
<keyword evidence="2" id="KW-1185">Reference proteome</keyword>
<organism evidence="1 2">
    <name type="scientific">Dictyostelium discoideum</name>
    <name type="common">Social amoeba</name>
    <dbReference type="NCBI Taxonomy" id="44689"/>
    <lineage>
        <taxon>Eukaryota</taxon>
        <taxon>Amoebozoa</taxon>
        <taxon>Evosea</taxon>
        <taxon>Eumycetozoa</taxon>
        <taxon>Dictyostelia</taxon>
        <taxon>Dictyosteliales</taxon>
        <taxon>Dictyosteliaceae</taxon>
        <taxon>Dictyostelium</taxon>
    </lineage>
</organism>
<comment type="caution">
    <text evidence="1">The sequence shown here is derived from an EMBL/GenBank/DDBJ whole genome shotgun (WGS) entry which is preliminary data.</text>
</comment>
<dbReference type="RefSeq" id="XP_638468.1">
    <property type="nucleotide sequence ID" value="XM_633376.1"/>
</dbReference>
<gene>
    <name evidence="1" type="ORF">DDB_G0284673</name>
</gene>
<dbReference type="AlphaFoldDB" id="Q54PA7"/>
<reference evidence="1 2" key="1">
    <citation type="journal article" date="2005" name="Nature">
        <title>The genome of the social amoeba Dictyostelium discoideum.</title>
        <authorList>
            <consortium name="The Dictyostelium discoideum Sequencing Consortium"/>
            <person name="Eichinger L."/>
            <person name="Pachebat J.A."/>
            <person name="Glockner G."/>
            <person name="Rajandream M.A."/>
            <person name="Sucgang R."/>
            <person name="Berriman M."/>
            <person name="Song J."/>
            <person name="Olsen R."/>
            <person name="Szafranski K."/>
            <person name="Xu Q."/>
            <person name="Tunggal B."/>
            <person name="Kummerfeld S."/>
            <person name="Madera M."/>
            <person name="Konfortov B.A."/>
            <person name="Rivero F."/>
            <person name="Bankier A.T."/>
            <person name="Lehmann R."/>
            <person name="Hamlin N."/>
            <person name="Davies R."/>
            <person name="Gaudet P."/>
            <person name="Fey P."/>
            <person name="Pilcher K."/>
            <person name="Chen G."/>
            <person name="Saunders D."/>
            <person name="Sodergren E."/>
            <person name="Davis P."/>
            <person name="Kerhornou A."/>
            <person name="Nie X."/>
            <person name="Hall N."/>
            <person name="Anjard C."/>
            <person name="Hemphill L."/>
            <person name="Bason N."/>
            <person name="Farbrother P."/>
            <person name="Desany B."/>
            <person name="Just E."/>
            <person name="Morio T."/>
            <person name="Rost R."/>
            <person name="Churcher C."/>
            <person name="Cooper J."/>
            <person name="Haydock S."/>
            <person name="van Driessche N."/>
            <person name="Cronin A."/>
            <person name="Goodhead I."/>
            <person name="Muzny D."/>
            <person name="Mourier T."/>
            <person name="Pain A."/>
            <person name="Lu M."/>
            <person name="Harper D."/>
            <person name="Lindsay R."/>
            <person name="Hauser H."/>
            <person name="James K."/>
            <person name="Quiles M."/>
            <person name="Madan Babu M."/>
            <person name="Saito T."/>
            <person name="Buchrieser C."/>
            <person name="Wardroper A."/>
            <person name="Felder M."/>
            <person name="Thangavelu M."/>
            <person name="Johnson D."/>
            <person name="Knights A."/>
            <person name="Loulseged H."/>
            <person name="Mungall K."/>
            <person name="Oliver K."/>
            <person name="Price C."/>
            <person name="Quail M.A."/>
            <person name="Urushihara H."/>
            <person name="Hernandez J."/>
            <person name="Rabbinowitsch E."/>
            <person name="Steffen D."/>
            <person name="Sanders M."/>
            <person name="Ma J."/>
            <person name="Kohara Y."/>
            <person name="Sharp S."/>
            <person name="Simmonds M."/>
            <person name="Spiegler S."/>
            <person name="Tivey A."/>
            <person name="Sugano S."/>
            <person name="White B."/>
            <person name="Walker D."/>
            <person name="Woodward J."/>
            <person name="Winckler T."/>
            <person name="Tanaka Y."/>
            <person name="Shaulsky G."/>
            <person name="Schleicher M."/>
            <person name="Weinstock G."/>
            <person name="Rosenthal A."/>
            <person name="Cox E.C."/>
            <person name="Chisholm R.L."/>
            <person name="Gibbs R."/>
            <person name="Loomis W.F."/>
            <person name="Platzer M."/>
            <person name="Kay R.R."/>
            <person name="Williams J."/>
            <person name="Dear P.H."/>
            <person name="Noegel A.A."/>
            <person name="Barrell B."/>
            <person name="Kuspa A."/>
        </authorList>
    </citation>
    <scope>NUCLEOTIDE SEQUENCE [LARGE SCALE GENOMIC DNA]</scope>
    <source>
        <strain evidence="1 2">AX4</strain>
    </source>
</reference>
<accession>Q54PA7</accession>
<dbReference type="InParanoid" id="Q54PA7"/>
<sequence length="59" mass="6866">MVQYHIFSCGVGELFNQSSSYRALFYDTTIKDFDVSSTHFYIANSFTNKLYEIPITRPT</sequence>